<proteinExistence type="predicted"/>
<dbReference type="EMBL" id="MU267938">
    <property type="protein sequence ID" value="KAH7907107.1"/>
    <property type="molecule type" value="Genomic_DNA"/>
</dbReference>
<name>A0ACB8A1Q6_9AGAM</name>
<dbReference type="Proteomes" id="UP000790377">
    <property type="component" value="Unassembled WGS sequence"/>
</dbReference>
<organism evidence="1 2">
    <name type="scientific">Hygrophoropsis aurantiaca</name>
    <dbReference type="NCBI Taxonomy" id="72124"/>
    <lineage>
        <taxon>Eukaryota</taxon>
        <taxon>Fungi</taxon>
        <taxon>Dikarya</taxon>
        <taxon>Basidiomycota</taxon>
        <taxon>Agaricomycotina</taxon>
        <taxon>Agaricomycetes</taxon>
        <taxon>Agaricomycetidae</taxon>
        <taxon>Boletales</taxon>
        <taxon>Coniophorineae</taxon>
        <taxon>Hygrophoropsidaceae</taxon>
        <taxon>Hygrophoropsis</taxon>
    </lineage>
</organism>
<gene>
    <name evidence="1" type="ORF">BJ138DRAFT_540703</name>
</gene>
<reference evidence="1" key="1">
    <citation type="journal article" date="2021" name="New Phytol.">
        <title>Evolutionary innovations through gain and loss of genes in the ectomycorrhizal Boletales.</title>
        <authorList>
            <person name="Wu G."/>
            <person name="Miyauchi S."/>
            <person name="Morin E."/>
            <person name="Kuo A."/>
            <person name="Drula E."/>
            <person name="Varga T."/>
            <person name="Kohler A."/>
            <person name="Feng B."/>
            <person name="Cao Y."/>
            <person name="Lipzen A."/>
            <person name="Daum C."/>
            <person name="Hundley H."/>
            <person name="Pangilinan J."/>
            <person name="Johnson J."/>
            <person name="Barry K."/>
            <person name="LaButti K."/>
            <person name="Ng V."/>
            <person name="Ahrendt S."/>
            <person name="Min B."/>
            <person name="Choi I.G."/>
            <person name="Park H."/>
            <person name="Plett J.M."/>
            <person name="Magnuson J."/>
            <person name="Spatafora J.W."/>
            <person name="Nagy L.G."/>
            <person name="Henrissat B."/>
            <person name="Grigoriev I.V."/>
            <person name="Yang Z.L."/>
            <person name="Xu J."/>
            <person name="Martin F.M."/>
        </authorList>
    </citation>
    <scope>NUCLEOTIDE SEQUENCE</scope>
    <source>
        <strain evidence="1">ATCC 28755</strain>
    </source>
</reference>
<evidence type="ECO:0000313" key="2">
    <source>
        <dbReference type="Proteomes" id="UP000790377"/>
    </source>
</evidence>
<accession>A0ACB8A1Q6</accession>
<sequence length="124" mass="13381">MQFTIVQLITSGLLLFGASATFAANGFANTCTNISYNETWLEADCPKTGNGQKWYASLDLNGCLSYNGHLVCGGSGYAYECYGCELAGSTNLTCSCGYEEEEETTKHIDLNKCIGVDDFGDLYC</sequence>
<keyword evidence="2" id="KW-1185">Reference proteome</keyword>
<evidence type="ECO:0000313" key="1">
    <source>
        <dbReference type="EMBL" id="KAH7907107.1"/>
    </source>
</evidence>
<comment type="caution">
    <text evidence="1">The sequence shown here is derived from an EMBL/GenBank/DDBJ whole genome shotgun (WGS) entry which is preliminary data.</text>
</comment>
<protein>
    <submittedName>
        <fullName evidence="1">Cyanovirin-N</fullName>
    </submittedName>
</protein>